<sequence>MHWFIEDCLQLYKGLLYMSCDPRTGDFGFHRFYNRPMYDGSRLLYFSKCPFWIVGNLNYSGAEQLPTYVRRHYNRSNKSINKYRIIVCVIPDQTIRKVYATEHSDWSEFNPDCTFRIPIKLILQRKKQLYEIEKILIRGLQPYIDGLYKVNKNCQTRVQLPPPIHIGRDIKEDHQGKFKATSLFAGIVQSIGLHVCVRVLVMY</sequence>
<dbReference type="Proteomes" id="UP001205998">
    <property type="component" value="Unassembled WGS sequence"/>
</dbReference>
<proteinExistence type="predicted"/>
<evidence type="ECO:0000313" key="1">
    <source>
        <dbReference type="EMBL" id="KAI5625184.1"/>
    </source>
</evidence>
<comment type="caution">
    <text evidence="1">The sequence shown here is derived from an EMBL/GenBank/DDBJ whole genome shotgun (WGS) entry which is preliminary data.</text>
</comment>
<dbReference type="PANTHER" id="PTHR38706">
    <property type="entry name" value="SI:CH211-198C19.1-RELATED"/>
    <property type="match status" value="1"/>
</dbReference>
<dbReference type="EMBL" id="MU551567">
    <property type="protein sequence ID" value="KAI5625184.1"/>
    <property type="molecule type" value="Genomic_DNA"/>
</dbReference>
<accession>A0AAD5FR85</accession>
<reference evidence="1" key="1">
    <citation type="submission" date="2018-07" db="EMBL/GenBank/DDBJ databases">
        <title>Comparative genomics of catfishes provides insights into carnivory and benthic adaptation.</title>
        <authorList>
            <person name="Zhang Y."/>
            <person name="Wang D."/>
            <person name="Peng Z."/>
            <person name="Zheng S."/>
            <person name="Shao F."/>
            <person name="Tao W."/>
        </authorList>
    </citation>
    <scope>NUCLEOTIDE SEQUENCE</scope>
    <source>
        <strain evidence="1">Chongqing</strain>
    </source>
</reference>
<evidence type="ECO:0000313" key="2">
    <source>
        <dbReference type="Proteomes" id="UP001205998"/>
    </source>
</evidence>
<organism evidence="1 2">
    <name type="scientific">Silurus asotus</name>
    <name type="common">Amur catfish</name>
    <name type="synonym">Parasilurus asotus</name>
    <dbReference type="NCBI Taxonomy" id="30991"/>
    <lineage>
        <taxon>Eukaryota</taxon>
        <taxon>Metazoa</taxon>
        <taxon>Chordata</taxon>
        <taxon>Craniata</taxon>
        <taxon>Vertebrata</taxon>
        <taxon>Euteleostomi</taxon>
        <taxon>Actinopterygii</taxon>
        <taxon>Neopterygii</taxon>
        <taxon>Teleostei</taxon>
        <taxon>Ostariophysi</taxon>
        <taxon>Siluriformes</taxon>
        <taxon>Siluridae</taxon>
        <taxon>Silurus</taxon>
    </lineage>
</organism>
<keyword evidence="2" id="KW-1185">Reference proteome</keyword>
<protein>
    <submittedName>
        <fullName evidence="1">Uncharacterized protein</fullName>
    </submittedName>
</protein>
<dbReference type="PANTHER" id="PTHR38706:SF3">
    <property type="entry name" value="SI:CH211-198C19.1"/>
    <property type="match status" value="1"/>
</dbReference>
<gene>
    <name evidence="1" type="ORF">C0J50_15299</name>
</gene>
<name>A0AAD5FR85_SILAS</name>
<dbReference type="AlphaFoldDB" id="A0AAD5FR85"/>